<accession>X1QY58</accession>
<organism evidence="1">
    <name type="scientific">marine sediment metagenome</name>
    <dbReference type="NCBI Taxonomy" id="412755"/>
    <lineage>
        <taxon>unclassified sequences</taxon>
        <taxon>metagenomes</taxon>
        <taxon>ecological metagenomes</taxon>
    </lineage>
</organism>
<protein>
    <submittedName>
        <fullName evidence="1">Uncharacterized protein</fullName>
    </submittedName>
</protein>
<comment type="caution">
    <text evidence="1">The sequence shown here is derived from an EMBL/GenBank/DDBJ whole genome shotgun (WGS) entry which is preliminary data.</text>
</comment>
<gene>
    <name evidence="1" type="ORF">S06H3_59286</name>
</gene>
<name>X1QY58_9ZZZZ</name>
<evidence type="ECO:0000313" key="1">
    <source>
        <dbReference type="EMBL" id="GAI48234.1"/>
    </source>
</evidence>
<sequence>MMANIEELKKSLAEIKKSLEETNKVAKELLWNLETLTRYTSKRNEVHRDKIKEDE</sequence>
<proteinExistence type="predicted"/>
<dbReference type="AlphaFoldDB" id="X1QY58"/>
<dbReference type="EMBL" id="BARV01038499">
    <property type="protein sequence ID" value="GAI48234.1"/>
    <property type="molecule type" value="Genomic_DNA"/>
</dbReference>
<reference evidence="1" key="1">
    <citation type="journal article" date="2014" name="Front. Microbiol.">
        <title>High frequency of phylogenetically diverse reductive dehalogenase-homologous genes in deep subseafloor sedimentary metagenomes.</title>
        <authorList>
            <person name="Kawai M."/>
            <person name="Futagami T."/>
            <person name="Toyoda A."/>
            <person name="Takaki Y."/>
            <person name="Nishi S."/>
            <person name="Hori S."/>
            <person name="Arai W."/>
            <person name="Tsubouchi T."/>
            <person name="Morono Y."/>
            <person name="Uchiyama I."/>
            <person name="Ito T."/>
            <person name="Fujiyama A."/>
            <person name="Inagaki F."/>
            <person name="Takami H."/>
        </authorList>
    </citation>
    <scope>NUCLEOTIDE SEQUENCE</scope>
    <source>
        <strain evidence="1">Expedition CK06-06</strain>
    </source>
</reference>